<evidence type="ECO:0000256" key="4">
    <source>
        <dbReference type="ARBA" id="ARBA00022989"/>
    </source>
</evidence>
<comment type="caution">
    <text evidence="8">The sequence shown here is derived from an EMBL/GenBank/DDBJ whole genome shotgun (WGS) entry which is preliminary data.</text>
</comment>
<feature type="transmembrane region" description="Helical" evidence="7">
    <location>
        <begin position="70"/>
        <end position="92"/>
    </location>
</feature>
<feature type="transmembrane region" description="Helical" evidence="7">
    <location>
        <begin position="214"/>
        <end position="234"/>
    </location>
</feature>
<keyword evidence="3 7" id="KW-0812">Transmembrane</keyword>
<evidence type="ECO:0000256" key="5">
    <source>
        <dbReference type="ARBA" id="ARBA00023136"/>
    </source>
</evidence>
<dbReference type="Pfam" id="PF09678">
    <property type="entry name" value="Caa3_CtaG"/>
    <property type="match status" value="1"/>
</dbReference>
<keyword evidence="5 7" id="KW-0472">Membrane</keyword>
<keyword evidence="4 7" id="KW-1133">Transmembrane helix</keyword>
<feature type="transmembrane region" description="Helical" evidence="7">
    <location>
        <begin position="104"/>
        <end position="128"/>
    </location>
</feature>
<reference evidence="9" key="1">
    <citation type="journal article" date="2019" name="Int. J. Syst. Evol. Microbiol.">
        <title>The Global Catalogue of Microorganisms (GCM) 10K type strain sequencing project: providing services to taxonomists for standard genome sequencing and annotation.</title>
        <authorList>
            <consortium name="The Broad Institute Genomics Platform"/>
            <consortium name="The Broad Institute Genome Sequencing Center for Infectious Disease"/>
            <person name="Wu L."/>
            <person name="Ma J."/>
        </authorList>
    </citation>
    <scope>NUCLEOTIDE SEQUENCE [LARGE SCALE GENOMIC DNA]</scope>
    <source>
        <strain evidence="9">JCM 19125</strain>
    </source>
</reference>
<feature type="transmembrane region" description="Helical" evidence="7">
    <location>
        <begin position="40"/>
        <end position="58"/>
    </location>
</feature>
<sequence>MRDMFSGSLALLPLHAKPDDDILPLVGSRYFTAWEFPPGALIGLLVAAGLYLWGVQRLRTRGDRWPVMRTISFLVLGLGSIAVGTFSFLGVYDTVLFWSHMVQHMLFAMIAPVFIVFGAPVTLALRALPKRPRAVLLKVLHSWFGKFVMFPPLTTALMVVYPFGLYMSGLYEITLRNDLAHDLLHLFLVTMGVLFFFPLLGVDPVPIKMPYPIRILLFFITMPFHAFLGVTIMGSSRLVAEEWYLSFERTWGLSPMADQEWAGALMWATGDLTMFAAMITIFVQWVKDSNREARRVDRALDREEARRARAEGLGYHDPQRQSQPIVDTDNAKEDRQ</sequence>
<keyword evidence="9" id="KW-1185">Reference proteome</keyword>
<name>A0ABP9FSW3_9ACTN</name>
<dbReference type="EMBL" id="BAABLV010000036">
    <property type="protein sequence ID" value="GAA4904068.1"/>
    <property type="molecule type" value="Genomic_DNA"/>
</dbReference>
<evidence type="ECO:0000256" key="6">
    <source>
        <dbReference type="SAM" id="MobiDB-lite"/>
    </source>
</evidence>
<protein>
    <recommendedName>
        <fullName evidence="10">Cytochrome c oxidase assembly protein</fullName>
    </recommendedName>
</protein>
<feature type="region of interest" description="Disordered" evidence="6">
    <location>
        <begin position="309"/>
        <end position="336"/>
    </location>
</feature>
<feature type="transmembrane region" description="Helical" evidence="7">
    <location>
        <begin position="183"/>
        <end position="202"/>
    </location>
</feature>
<organism evidence="8 9">
    <name type="scientific">Tessaracoccus lubricantis</name>
    <dbReference type="NCBI Taxonomy" id="545543"/>
    <lineage>
        <taxon>Bacteria</taxon>
        <taxon>Bacillati</taxon>
        <taxon>Actinomycetota</taxon>
        <taxon>Actinomycetes</taxon>
        <taxon>Propionibacteriales</taxon>
        <taxon>Propionibacteriaceae</taxon>
        <taxon>Tessaracoccus</taxon>
    </lineage>
</organism>
<feature type="transmembrane region" description="Helical" evidence="7">
    <location>
        <begin position="140"/>
        <end position="163"/>
    </location>
</feature>
<evidence type="ECO:0000256" key="3">
    <source>
        <dbReference type="ARBA" id="ARBA00022692"/>
    </source>
</evidence>
<dbReference type="Proteomes" id="UP001501521">
    <property type="component" value="Unassembled WGS sequence"/>
</dbReference>
<evidence type="ECO:0000256" key="7">
    <source>
        <dbReference type="SAM" id="Phobius"/>
    </source>
</evidence>
<evidence type="ECO:0000256" key="1">
    <source>
        <dbReference type="ARBA" id="ARBA00004651"/>
    </source>
</evidence>
<evidence type="ECO:0000256" key="2">
    <source>
        <dbReference type="ARBA" id="ARBA00022475"/>
    </source>
</evidence>
<evidence type="ECO:0000313" key="9">
    <source>
        <dbReference type="Proteomes" id="UP001501521"/>
    </source>
</evidence>
<accession>A0ABP9FSW3</accession>
<dbReference type="InterPro" id="IPR019108">
    <property type="entry name" value="Caa3_assmbl_CtaG-rel"/>
</dbReference>
<proteinExistence type="predicted"/>
<comment type="subcellular location">
    <subcellularLocation>
        <location evidence="1">Cell membrane</location>
        <topology evidence="1">Multi-pass membrane protein</topology>
    </subcellularLocation>
</comment>
<evidence type="ECO:0000313" key="8">
    <source>
        <dbReference type="EMBL" id="GAA4904068.1"/>
    </source>
</evidence>
<evidence type="ECO:0008006" key="10">
    <source>
        <dbReference type="Google" id="ProtNLM"/>
    </source>
</evidence>
<keyword evidence="2" id="KW-1003">Cell membrane</keyword>
<gene>
    <name evidence="8" type="ORF">GCM10025789_23860</name>
</gene>
<feature type="transmembrane region" description="Helical" evidence="7">
    <location>
        <begin position="264"/>
        <end position="286"/>
    </location>
</feature>